<keyword evidence="3" id="KW-1185">Reference proteome</keyword>
<reference evidence="2" key="2">
    <citation type="submission" date="2015-06" db="UniProtKB">
        <authorList>
            <consortium name="EnsemblPlants"/>
        </authorList>
    </citation>
    <scope>IDENTIFICATION</scope>
</reference>
<sequence length="87" mass="10082">MALLHQELHEQEDPRKKETSESRATLRRHQEHPRESINSLRDQRAGRRRIDRKQEKKRKGEESIGSGAASSRKNARTGVADAKKQRS</sequence>
<accession>A0A0E0PP19</accession>
<dbReference type="HOGENOM" id="CLU_2501500_0_0_1"/>
<reference evidence="3" key="1">
    <citation type="submission" date="2013-06" db="EMBL/GenBank/DDBJ databases">
        <authorList>
            <person name="Zhao Q."/>
        </authorList>
    </citation>
    <scope>NUCLEOTIDE SEQUENCE</scope>
    <source>
        <strain evidence="3">cv. W1943</strain>
    </source>
</reference>
<dbReference type="EnsemblPlants" id="ORUFI05G21750.1">
    <property type="protein sequence ID" value="ORUFI05G21750.1"/>
    <property type="gene ID" value="ORUFI05G21750"/>
</dbReference>
<dbReference type="Gramene" id="ORUFI05G21750.1">
    <property type="protein sequence ID" value="ORUFI05G21750.1"/>
    <property type="gene ID" value="ORUFI05G21750"/>
</dbReference>
<protein>
    <submittedName>
        <fullName evidence="2">Uncharacterized protein</fullName>
    </submittedName>
</protein>
<evidence type="ECO:0000313" key="3">
    <source>
        <dbReference type="Proteomes" id="UP000008022"/>
    </source>
</evidence>
<organism evidence="2 3">
    <name type="scientific">Oryza rufipogon</name>
    <name type="common">Brownbeard rice</name>
    <name type="synonym">Asian wild rice</name>
    <dbReference type="NCBI Taxonomy" id="4529"/>
    <lineage>
        <taxon>Eukaryota</taxon>
        <taxon>Viridiplantae</taxon>
        <taxon>Streptophyta</taxon>
        <taxon>Embryophyta</taxon>
        <taxon>Tracheophyta</taxon>
        <taxon>Spermatophyta</taxon>
        <taxon>Magnoliopsida</taxon>
        <taxon>Liliopsida</taxon>
        <taxon>Poales</taxon>
        <taxon>Poaceae</taxon>
        <taxon>BOP clade</taxon>
        <taxon>Oryzoideae</taxon>
        <taxon>Oryzeae</taxon>
        <taxon>Oryzinae</taxon>
        <taxon>Oryza</taxon>
    </lineage>
</organism>
<name>A0A0E0PP19_ORYRU</name>
<proteinExistence type="predicted"/>
<dbReference type="AlphaFoldDB" id="A0A0E0PP19"/>
<evidence type="ECO:0000256" key="1">
    <source>
        <dbReference type="SAM" id="MobiDB-lite"/>
    </source>
</evidence>
<evidence type="ECO:0000313" key="2">
    <source>
        <dbReference type="EnsemblPlants" id="ORUFI05G21750.1"/>
    </source>
</evidence>
<feature type="compositionally biased region" description="Basic and acidic residues" evidence="1">
    <location>
        <begin position="1"/>
        <end position="21"/>
    </location>
</feature>
<feature type="compositionally biased region" description="Basic and acidic residues" evidence="1">
    <location>
        <begin position="52"/>
        <end position="62"/>
    </location>
</feature>
<dbReference type="Proteomes" id="UP000008022">
    <property type="component" value="Unassembled WGS sequence"/>
</dbReference>
<feature type="region of interest" description="Disordered" evidence="1">
    <location>
        <begin position="1"/>
        <end position="87"/>
    </location>
</feature>